<keyword evidence="5 6" id="KW-0472">Membrane</keyword>
<feature type="transmembrane region" description="Helical" evidence="6">
    <location>
        <begin position="231"/>
        <end position="254"/>
    </location>
</feature>
<reference evidence="7" key="1">
    <citation type="journal article" date="2023" name="Nat. Commun.">
        <title>Diploid and tetraploid genomes of Acorus and the evolution of monocots.</title>
        <authorList>
            <person name="Ma L."/>
            <person name="Liu K.W."/>
            <person name="Li Z."/>
            <person name="Hsiao Y.Y."/>
            <person name="Qi Y."/>
            <person name="Fu T."/>
            <person name="Tang G.D."/>
            <person name="Zhang D."/>
            <person name="Sun W.H."/>
            <person name="Liu D.K."/>
            <person name="Li Y."/>
            <person name="Chen G.Z."/>
            <person name="Liu X.D."/>
            <person name="Liao X.Y."/>
            <person name="Jiang Y.T."/>
            <person name="Yu X."/>
            <person name="Hao Y."/>
            <person name="Huang J."/>
            <person name="Zhao X.W."/>
            <person name="Ke S."/>
            <person name="Chen Y.Y."/>
            <person name="Wu W.L."/>
            <person name="Hsu J.L."/>
            <person name="Lin Y.F."/>
            <person name="Huang M.D."/>
            <person name="Li C.Y."/>
            <person name="Huang L."/>
            <person name="Wang Z.W."/>
            <person name="Zhao X."/>
            <person name="Zhong W.Y."/>
            <person name="Peng D.H."/>
            <person name="Ahmad S."/>
            <person name="Lan S."/>
            <person name="Zhang J.S."/>
            <person name="Tsai W.C."/>
            <person name="Van de Peer Y."/>
            <person name="Liu Z.J."/>
        </authorList>
    </citation>
    <scope>NUCLEOTIDE SEQUENCE</scope>
    <source>
        <strain evidence="7">SCP</strain>
    </source>
</reference>
<dbReference type="InterPro" id="IPR044644">
    <property type="entry name" value="DinF-like"/>
</dbReference>
<evidence type="ECO:0000256" key="2">
    <source>
        <dbReference type="ARBA" id="ARBA00010199"/>
    </source>
</evidence>
<dbReference type="InterPro" id="IPR002528">
    <property type="entry name" value="MATE_fam"/>
</dbReference>
<evidence type="ECO:0000256" key="4">
    <source>
        <dbReference type="ARBA" id="ARBA00022989"/>
    </source>
</evidence>
<dbReference type="AlphaFoldDB" id="A0AAV9B7Z7"/>
<dbReference type="EMBL" id="JAUJYN010000005">
    <property type="protein sequence ID" value="KAK1272346.1"/>
    <property type="molecule type" value="Genomic_DNA"/>
</dbReference>
<evidence type="ECO:0000313" key="8">
    <source>
        <dbReference type="Proteomes" id="UP001179952"/>
    </source>
</evidence>
<dbReference type="Pfam" id="PF01554">
    <property type="entry name" value="MatE"/>
    <property type="match status" value="1"/>
</dbReference>
<accession>A0AAV9B7Z7</accession>
<feature type="transmembrane region" description="Helical" evidence="6">
    <location>
        <begin position="125"/>
        <end position="143"/>
    </location>
</feature>
<protein>
    <submittedName>
        <fullName evidence="7">Uncharacterized protein</fullName>
    </submittedName>
</protein>
<keyword evidence="4 6" id="KW-1133">Transmembrane helix</keyword>
<feature type="transmembrane region" description="Helical" evidence="6">
    <location>
        <begin position="323"/>
        <end position="342"/>
    </location>
</feature>
<proteinExistence type="inferred from homology"/>
<sequence>MATGPLRPLFNLYSTNHNRSVELAGVGVSISVFNLVSKLFNVPLLNITTSFVAEEQATVDYGEKNSRSTFVAEGPTSSVEYQKKLLPSVSASLALAAGIGIAEAVLLSFGSSFESPMRMPAEQFLSLRAFGAPPVVLALAAQGTFRGFRDTKTPLYAVSGLLIARTIAVLLTMTLSTSMAAREGPVPMAGHQICLQVWLAISLLNDALALAGQAILANFYAQGNYRQARRVIYKILQIGFTSGLALAIILFLGFETISGIFTTDTDVLEITRSGVLPVNALAFVIDGIYYGVSDFAYAAYSMILVGFISSLFLLAAAQTFGLAGVWTGLFLFMSLRVVAGFWRVRSKVGPWKLILSRTEMQVEEND</sequence>
<feature type="transmembrane region" description="Helical" evidence="6">
    <location>
        <begin position="195"/>
        <end position="219"/>
    </location>
</feature>
<comment type="subcellular location">
    <subcellularLocation>
        <location evidence="1">Membrane</location>
        <topology evidence="1">Multi-pass membrane protein</topology>
    </subcellularLocation>
</comment>
<keyword evidence="3 6" id="KW-0812">Transmembrane</keyword>
<dbReference type="GO" id="GO:0015297">
    <property type="term" value="F:antiporter activity"/>
    <property type="evidence" value="ECO:0007669"/>
    <property type="project" value="InterPro"/>
</dbReference>
<organism evidence="7 8">
    <name type="scientific">Acorus gramineus</name>
    <name type="common">Dwarf sweet flag</name>
    <dbReference type="NCBI Taxonomy" id="55184"/>
    <lineage>
        <taxon>Eukaryota</taxon>
        <taxon>Viridiplantae</taxon>
        <taxon>Streptophyta</taxon>
        <taxon>Embryophyta</taxon>
        <taxon>Tracheophyta</taxon>
        <taxon>Spermatophyta</taxon>
        <taxon>Magnoliopsida</taxon>
        <taxon>Liliopsida</taxon>
        <taxon>Acoraceae</taxon>
        <taxon>Acorus</taxon>
    </lineage>
</organism>
<dbReference type="Proteomes" id="UP001179952">
    <property type="component" value="Unassembled WGS sequence"/>
</dbReference>
<dbReference type="PANTHER" id="PTHR42893:SF46">
    <property type="entry name" value="PROTEIN DETOXIFICATION 44, CHLOROPLASTIC"/>
    <property type="match status" value="1"/>
</dbReference>
<dbReference type="PANTHER" id="PTHR42893">
    <property type="entry name" value="PROTEIN DETOXIFICATION 44, CHLOROPLASTIC-RELATED"/>
    <property type="match status" value="1"/>
</dbReference>
<evidence type="ECO:0000256" key="3">
    <source>
        <dbReference type="ARBA" id="ARBA00022692"/>
    </source>
</evidence>
<evidence type="ECO:0000256" key="6">
    <source>
        <dbReference type="SAM" id="Phobius"/>
    </source>
</evidence>
<evidence type="ECO:0000256" key="5">
    <source>
        <dbReference type="ARBA" id="ARBA00023136"/>
    </source>
</evidence>
<comment type="similarity">
    <text evidence="2">Belongs to the multi antimicrobial extrusion (MATE) (TC 2.A.66.1) family.</text>
</comment>
<feature type="transmembrane region" description="Helical" evidence="6">
    <location>
        <begin position="93"/>
        <end position="113"/>
    </location>
</feature>
<reference evidence="7" key="2">
    <citation type="submission" date="2023-06" db="EMBL/GenBank/DDBJ databases">
        <authorList>
            <person name="Ma L."/>
            <person name="Liu K.-W."/>
            <person name="Li Z."/>
            <person name="Hsiao Y.-Y."/>
            <person name="Qi Y."/>
            <person name="Fu T."/>
            <person name="Tang G."/>
            <person name="Zhang D."/>
            <person name="Sun W.-H."/>
            <person name="Liu D.-K."/>
            <person name="Li Y."/>
            <person name="Chen G.-Z."/>
            <person name="Liu X.-D."/>
            <person name="Liao X.-Y."/>
            <person name="Jiang Y.-T."/>
            <person name="Yu X."/>
            <person name="Hao Y."/>
            <person name="Huang J."/>
            <person name="Zhao X.-W."/>
            <person name="Ke S."/>
            <person name="Chen Y.-Y."/>
            <person name="Wu W.-L."/>
            <person name="Hsu J.-L."/>
            <person name="Lin Y.-F."/>
            <person name="Huang M.-D."/>
            <person name="Li C.-Y."/>
            <person name="Huang L."/>
            <person name="Wang Z.-W."/>
            <person name="Zhao X."/>
            <person name="Zhong W.-Y."/>
            <person name="Peng D.-H."/>
            <person name="Ahmad S."/>
            <person name="Lan S."/>
            <person name="Zhang J.-S."/>
            <person name="Tsai W.-C."/>
            <person name="Van De Peer Y."/>
            <person name="Liu Z.-J."/>
        </authorList>
    </citation>
    <scope>NUCLEOTIDE SEQUENCE</scope>
    <source>
        <strain evidence="7">SCP</strain>
        <tissue evidence="7">Leaves</tissue>
    </source>
</reference>
<feature type="transmembrane region" description="Helical" evidence="6">
    <location>
        <begin position="274"/>
        <end position="292"/>
    </location>
</feature>
<dbReference type="GO" id="GO:0016020">
    <property type="term" value="C:membrane"/>
    <property type="evidence" value="ECO:0007669"/>
    <property type="project" value="UniProtKB-SubCell"/>
</dbReference>
<keyword evidence="8" id="KW-1185">Reference proteome</keyword>
<feature type="transmembrane region" description="Helical" evidence="6">
    <location>
        <begin position="299"/>
        <end position="317"/>
    </location>
</feature>
<evidence type="ECO:0000256" key="1">
    <source>
        <dbReference type="ARBA" id="ARBA00004141"/>
    </source>
</evidence>
<comment type="caution">
    <text evidence="7">The sequence shown here is derived from an EMBL/GenBank/DDBJ whole genome shotgun (WGS) entry which is preliminary data.</text>
</comment>
<dbReference type="GO" id="GO:0042910">
    <property type="term" value="F:xenobiotic transmembrane transporter activity"/>
    <property type="evidence" value="ECO:0007669"/>
    <property type="project" value="InterPro"/>
</dbReference>
<evidence type="ECO:0000313" key="7">
    <source>
        <dbReference type="EMBL" id="KAK1272346.1"/>
    </source>
</evidence>
<name>A0AAV9B7Z7_ACOGR</name>
<gene>
    <name evidence="7" type="ORF">QJS04_geneDACA005962</name>
</gene>
<feature type="transmembrane region" description="Helical" evidence="6">
    <location>
        <begin position="155"/>
        <end position="175"/>
    </location>
</feature>